<evidence type="ECO:0000313" key="1">
    <source>
        <dbReference type="EMBL" id="GAI77281.1"/>
    </source>
</evidence>
<protein>
    <recommendedName>
        <fullName evidence="2">HTH marR-type domain-containing protein</fullName>
    </recommendedName>
</protein>
<name>X1SDQ9_9ZZZZ</name>
<feature type="non-terminal residue" evidence="1">
    <location>
        <position position="1"/>
    </location>
</feature>
<dbReference type="Pfam" id="PF13730">
    <property type="entry name" value="HTH_36"/>
    <property type="match status" value="1"/>
</dbReference>
<organism evidence="1">
    <name type="scientific">marine sediment metagenome</name>
    <dbReference type="NCBI Taxonomy" id="412755"/>
    <lineage>
        <taxon>unclassified sequences</taxon>
        <taxon>metagenomes</taxon>
        <taxon>ecological metagenomes</taxon>
    </lineage>
</organism>
<dbReference type="AlphaFoldDB" id="X1SDQ9"/>
<dbReference type="Gene3D" id="1.10.10.10">
    <property type="entry name" value="Winged helix-like DNA-binding domain superfamily/Winged helix DNA-binding domain"/>
    <property type="match status" value="1"/>
</dbReference>
<proteinExistence type="predicted"/>
<evidence type="ECO:0008006" key="2">
    <source>
        <dbReference type="Google" id="ProtNLM"/>
    </source>
</evidence>
<accession>X1SDQ9</accession>
<dbReference type="SUPFAM" id="SSF46785">
    <property type="entry name" value="Winged helix' DNA-binding domain"/>
    <property type="match status" value="1"/>
</dbReference>
<gene>
    <name evidence="1" type="ORF">S12H4_22623</name>
</gene>
<sequence>RFKGGRLGMKNILVKNIRKLLSLSNTESRIALLLGTYYEGEYPSMNKIAEETKMNFDTVKNAIKALKKKGIIDKTFYN</sequence>
<dbReference type="InterPro" id="IPR036390">
    <property type="entry name" value="WH_DNA-bd_sf"/>
</dbReference>
<dbReference type="EMBL" id="BARW01011836">
    <property type="protein sequence ID" value="GAI77281.1"/>
    <property type="molecule type" value="Genomic_DNA"/>
</dbReference>
<dbReference type="InterPro" id="IPR036388">
    <property type="entry name" value="WH-like_DNA-bd_sf"/>
</dbReference>
<comment type="caution">
    <text evidence="1">The sequence shown here is derived from an EMBL/GenBank/DDBJ whole genome shotgun (WGS) entry which is preliminary data.</text>
</comment>
<reference evidence="1" key="1">
    <citation type="journal article" date="2014" name="Front. Microbiol.">
        <title>High frequency of phylogenetically diverse reductive dehalogenase-homologous genes in deep subseafloor sedimentary metagenomes.</title>
        <authorList>
            <person name="Kawai M."/>
            <person name="Futagami T."/>
            <person name="Toyoda A."/>
            <person name="Takaki Y."/>
            <person name="Nishi S."/>
            <person name="Hori S."/>
            <person name="Arai W."/>
            <person name="Tsubouchi T."/>
            <person name="Morono Y."/>
            <person name="Uchiyama I."/>
            <person name="Ito T."/>
            <person name="Fujiyama A."/>
            <person name="Inagaki F."/>
            <person name="Takami H."/>
        </authorList>
    </citation>
    <scope>NUCLEOTIDE SEQUENCE</scope>
    <source>
        <strain evidence="1">Expedition CK06-06</strain>
    </source>
</reference>